<feature type="compositionally biased region" description="Pro residues" evidence="1">
    <location>
        <begin position="64"/>
        <end position="101"/>
    </location>
</feature>
<dbReference type="EMBL" id="AP035881">
    <property type="protein sequence ID" value="BFP49222.1"/>
    <property type="molecule type" value="Genomic_DNA"/>
</dbReference>
<dbReference type="AlphaFoldDB" id="A0AB33K9T2"/>
<evidence type="ECO:0000256" key="2">
    <source>
        <dbReference type="SAM" id="Phobius"/>
    </source>
</evidence>
<feature type="region of interest" description="Disordered" evidence="1">
    <location>
        <begin position="1"/>
        <end position="20"/>
    </location>
</feature>
<proteinExistence type="predicted"/>
<keyword evidence="2" id="KW-1133">Transmembrane helix</keyword>
<protein>
    <submittedName>
        <fullName evidence="3">Uncharacterized protein</fullName>
    </submittedName>
</protein>
<evidence type="ECO:0000256" key="1">
    <source>
        <dbReference type="SAM" id="MobiDB-lite"/>
    </source>
</evidence>
<feature type="transmembrane region" description="Helical" evidence="2">
    <location>
        <begin position="20"/>
        <end position="42"/>
    </location>
</feature>
<name>A0AB33K9T2_9ACTN</name>
<accession>A0AB33K9T2</accession>
<reference evidence="3" key="1">
    <citation type="submission" date="2024-07" db="EMBL/GenBank/DDBJ databases">
        <title>Complete genome sequences of cellulolytic bacteria, Kitasatospora sp. CMC57 and Streptomyces sp. CMC78, isolated from Japanese agricultural soil.</title>
        <authorList>
            <person name="Hashimoto T."/>
            <person name="Ito M."/>
            <person name="Iwamoto M."/>
            <person name="Fukahori D."/>
            <person name="Shoda T."/>
            <person name="Sakoda M."/>
            <person name="Morohoshi T."/>
            <person name="Mitsuboshi M."/>
            <person name="Nishizawa T."/>
        </authorList>
    </citation>
    <scope>NUCLEOTIDE SEQUENCE</scope>
    <source>
        <strain evidence="3">CMC57</strain>
    </source>
</reference>
<feature type="compositionally biased region" description="Low complexity" evidence="1">
    <location>
        <begin position="1"/>
        <end position="13"/>
    </location>
</feature>
<dbReference type="RefSeq" id="WP_407991361.1">
    <property type="nucleotide sequence ID" value="NZ_AP035881.2"/>
</dbReference>
<evidence type="ECO:0000313" key="3">
    <source>
        <dbReference type="EMBL" id="BFP49222.1"/>
    </source>
</evidence>
<keyword evidence="2" id="KW-0812">Transmembrane</keyword>
<sequence length="211" mass="21030">MTDSGSAPPDGDGAPSGGTNWTAVAAVAGAVATAVAVLAYVVPPSPQAAPAPVAVPVVSASWSPEPPPSPSPVPTPASTPTPEPEPSPTPSPSPTAKPSPSPVHSLPVPVLTLPPVRPGGCDPAYAVLNRYGKVAGTTKGSRIAAAQEARDGMMSASLDATGGVYSIITRLTQGFQELGFILTGMVGGDYNAVSEEMNGDIETLKSLCESH</sequence>
<feature type="region of interest" description="Disordered" evidence="1">
    <location>
        <begin position="58"/>
        <end position="106"/>
    </location>
</feature>
<gene>
    <name evidence="3" type="ORF">KCMC57_55900</name>
</gene>
<keyword evidence="2" id="KW-0472">Membrane</keyword>
<organism evidence="3">
    <name type="scientific">Kitasatospora sp. CMC57</name>
    <dbReference type="NCBI Taxonomy" id="3231513"/>
    <lineage>
        <taxon>Bacteria</taxon>
        <taxon>Bacillati</taxon>
        <taxon>Actinomycetota</taxon>
        <taxon>Actinomycetes</taxon>
        <taxon>Kitasatosporales</taxon>
        <taxon>Streptomycetaceae</taxon>
        <taxon>Kitasatospora</taxon>
    </lineage>
</organism>